<gene>
    <name evidence="8" type="ORF">B4147_0193</name>
</gene>
<proteinExistence type="predicted"/>
<dbReference type="AlphaFoldDB" id="A0A0G8BTI0"/>
<dbReference type="GO" id="GO:0022857">
    <property type="term" value="F:transmembrane transporter activity"/>
    <property type="evidence" value="ECO:0007669"/>
    <property type="project" value="InterPro"/>
</dbReference>
<dbReference type="GO" id="GO:0005886">
    <property type="term" value="C:plasma membrane"/>
    <property type="evidence" value="ECO:0007669"/>
    <property type="project" value="UniProtKB-SubCell"/>
</dbReference>
<dbReference type="Proteomes" id="UP000035350">
    <property type="component" value="Unassembled WGS sequence"/>
</dbReference>
<feature type="transmembrane region" description="Helical" evidence="7">
    <location>
        <begin position="158"/>
        <end position="186"/>
    </location>
</feature>
<reference evidence="8 9" key="1">
    <citation type="journal article" date="2015" name="Genome Announc.">
        <title>Next-Generation Whole-Genome Sequencing of Eight Strains of Bacillus cereus, Isolated from Food.</title>
        <authorList>
            <person name="Krawczyk A.O."/>
            <person name="de Jong A."/>
            <person name="Eijlander R.T."/>
            <person name="Berendsen E.M."/>
            <person name="Holsappel S."/>
            <person name="Wells-Bennik M.H."/>
            <person name="Kuipers O.P."/>
        </authorList>
    </citation>
    <scope>NUCLEOTIDE SEQUENCE [LARGE SCALE GENOMIC DNA]</scope>
    <source>
        <strain evidence="8 9">B4147</strain>
    </source>
</reference>
<comment type="subcellular location">
    <subcellularLocation>
        <location evidence="1">Cell membrane</location>
        <topology evidence="1">Multi-pass membrane protein</topology>
    </subcellularLocation>
</comment>
<feature type="transmembrane region" description="Helical" evidence="7">
    <location>
        <begin position="318"/>
        <end position="342"/>
    </location>
</feature>
<feature type="transmembrane region" description="Helical" evidence="7">
    <location>
        <begin position="12"/>
        <end position="39"/>
    </location>
</feature>
<keyword evidence="4 7" id="KW-0812">Transmembrane</keyword>
<evidence type="ECO:0000256" key="1">
    <source>
        <dbReference type="ARBA" id="ARBA00004651"/>
    </source>
</evidence>
<evidence type="ECO:0008006" key="10">
    <source>
        <dbReference type="Google" id="ProtNLM"/>
    </source>
</evidence>
<dbReference type="EMBL" id="LCYN01000039">
    <property type="protein sequence ID" value="KKZ90830.1"/>
    <property type="molecule type" value="Genomic_DNA"/>
</dbReference>
<evidence type="ECO:0000256" key="3">
    <source>
        <dbReference type="ARBA" id="ARBA00022475"/>
    </source>
</evidence>
<keyword evidence="2" id="KW-0813">Transport</keyword>
<evidence type="ECO:0000256" key="4">
    <source>
        <dbReference type="ARBA" id="ARBA00022692"/>
    </source>
</evidence>
<dbReference type="InterPro" id="IPR036259">
    <property type="entry name" value="MFS_trans_sf"/>
</dbReference>
<dbReference type="SUPFAM" id="SSF103473">
    <property type="entry name" value="MFS general substrate transporter"/>
    <property type="match status" value="1"/>
</dbReference>
<protein>
    <recommendedName>
        <fullName evidence="10">MFS transporter</fullName>
    </recommendedName>
</protein>
<dbReference type="Pfam" id="PF07690">
    <property type="entry name" value="MFS_1"/>
    <property type="match status" value="1"/>
</dbReference>
<feature type="transmembrane region" description="Helical" evidence="7">
    <location>
        <begin position="387"/>
        <end position="404"/>
    </location>
</feature>
<keyword evidence="5 7" id="KW-1133">Transmembrane helix</keyword>
<name>A0A0G8BTI0_9BACI</name>
<evidence type="ECO:0000256" key="6">
    <source>
        <dbReference type="ARBA" id="ARBA00023136"/>
    </source>
</evidence>
<dbReference type="Gene3D" id="1.20.1250.20">
    <property type="entry name" value="MFS general substrate transporter like domains"/>
    <property type="match status" value="1"/>
</dbReference>
<dbReference type="CDD" id="cd06173">
    <property type="entry name" value="MFS_MefA_like"/>
    <property type="match status" value="1"/>
</dbReference>
<evidence type="ECO:0000256" key="7">
    <source>
        <dbReference type="SAM" id="Phobius"/>
    </source>
</evidence>
<keyword evidence="6 7" id="KW-0472">Membrane</keyword>
<evidence type="ECO:0000313" key="8">
    <source>
        <dbReference type="EMBL" id="KKZ90830.1"/>
    </source>
</evidence>
<dbReference type="PATRIC" id="fig|1396.433.peg.959"/>
<keyword evidence="3" id="KW-1003">Cell membrane</keyword>
<dbReference type="InterPro" id="IPR011701">
    <property type="entry name" value="MFS"/>
</dbReference>
<evidence type="ECO:0000256" key="2">
    <source>
        <dbReference type="ARBA" id="ARBA00022448"/>
    </source>
</evidence>
<feature type="transmembrane region" description="Helical" evidence="7">
    <location>
        <begin position="83"/>
        <end position="112"/>
    </location>
</feature>
<comment type="caution">
    <text evidence="8">The sequence shown here is derived from an EMBL/GenBank/DDBJ whole genome shotgun (WGS) entry which is preliminary data.</text>
</comment>
<feature type="transmembrane region" description="Helical" evidence="7">
    <location>
        <begin position="294"/>
        <end position="312"/>
    </location>
</feature>
<dbReference type="RefSeq" id="WP_046960320.1">
    <property type="nucleotide sequence ID" value="NZ_JARMPN010000076.1"/>
</dbReference>
<sequence>MKKLLVLFQNGNYLRLFLASFTSQMGSTIGLTALMFYFLNRFSHQPAYATITELMLSLPTLVVFFLVGVVTDRIDRQKIAQNCDWICSILSLLLLWSLFINWMPVAFALLFLRSMVKSFFTPAQSSLVQGVLTRDDYTTAVGLNQMVTSLFMLFGSGIGIYCYWVIGIYGAILIDAISFFISGLLIKSCRMSEEIRMPNGKHNIKDLNISIVMKDFVKGIRYILNHNLLLTLISGFIVFGILNGGLSVMQVFILKYKLAPRNYEEVSIILSIVFGIGILLGSVIASILSQKIKLYHLLILALFIGGGATILSSLVNTVWLYIICTGIVALALPMINVAIGGWIPNIVNPKMMGRVQGCINPLMMLSQSLTLLFIAGFYPGILAVETLFWIVGGCLIFVGVFYMISIPRFMEVEKSVSITLE</sequence>
<evidence type="ECO:0000313" key="9">
    <source>
        <dbReference type="Proteomes" id="UP000035350"/>
    </source>
</evidence>
<accession>A0A0G8BTI0</accession>
<dbReference type="PANTHER" id="PTHR43266:SF8">
    <property type="entry name" value="MACROLIDE-EFFLUX PROTEIN"/>
    <property type="match status" value="1"/>
</dbReference>
<organism evidence="8 9">
    <name type="scientific">Bacillus wiedmannii</name>
    <dbReference type="NCBI Taxonomy" id="1890302"/>
    <lineage>
        <taxon>Bacteria</taxon>
        <taxon>Bacillati</taxon>
        <taxon>Bacillota</taxon>
        <taxon>Bacilli</taxon>
        <taxon>Bacillales</taxon>
        <taxon>Bacillaceae</taxon>
        <taxon>Bacillus</taxon>
        <taxon>Bacillus cereus group</taxon>
    </lineage>
</organism>
<dbReference type="PANTHER" id="PTHR43266">
    <property type="entry name" value="MACROLIDE-EFFLUX PROTEIN"/>
    <property type="match status" value="1"/>
</dbReference>
<evidence type="ECO:0000256" key="5">
    <source>
        <dbReference type="ARBA" id="ARBA00022989"/>
    </source>
</evidence>
<feature type="transmembrane region" description="Helical" evidence="7">
    <location>
        <begin position="362"/>
        <end position="381"/>
    </location>
</feature>
<reference evidence="9" key="2">
    <citation type="submission" date="2015-04" db="EMBL/GenBank/DDBJ databases">
        <title>Draft Genome Sequences of Eight Spore-Forming Food Isolates of Bacillus cereus Genome sequencing.</title>
        <authorList>
            <person name="Krawcyk A.O."/>
            <person name="de Jong A."/>
            <person name="Eijlander R.T."/>
            <person name="Berendsen E.M."/>
            <person name="Holsappel S."/>
            <person name="Wells-Bennik M."/>
            <person name="Kuipers O.P."/>
        </authorList>
    </citation>
    <scope>NUCLEOTIDE SEQUENCE [LARGE SCALE GENOMIC DNA]</scope>
    <source>
        <strain evidence="9">B4147</strain>
    </source>
</reference>
<feature type="transmembrane region" description="Helical" evidence="7">
    <location>
        <begin position="51"/>
        <end position="71"/>
    </location>
</feature>
<feature type="transmembrane region" description="Helical" evidence="7">
    <location>
        <begin position="228"/>
        <end position="254"/>
    </location>
</feature>
<feature type="transmembrane region" description="Helical" evidence="7">
    <location>
        <begin position="266"/>
        <end position="287"/>
    </location>
</feature>